<dbReference type="InterPro" id="IPR045761">
    <property type="entry name" value="ODP_dom"/>
</dbReference>
<protein>
    <submittedName>
        <fullName evidence="3">FprA family A-type flavoprotein</fullName>
    </submittedName>
</protein>
<evidence type="ECO:0000256" key="1">
    <source>
        <dbReference type="ARBA" id="ARBA00007121"/>
    </source>
</evidence>
<dbReference type="SMART" id="SM00849">
    <property type="entry name" value="Lactamase_B"/>
    <property type="match status" value="1"/>
</dbReference>
<dbReference type="CDD" id="cd07709">
    <property type="entry name" value="flavodiiron_proteins_MBL-fold"/>
    <property type="match status" value="1"/>
</dbReference>
<dbReference type="Pfam" id="PF19583">
    <property type="entry name" value="ODP"/>
    <property type="match status" value="1"/>
</dbReference>
<dbReference type="SUPFAM" id="SSF52218">
    <property type="entry name" value="Flavoproteins"/>
    <property type="match status" value="1"/>
</dbReference>
<keyword evidence="4" id="KW-1185">Reference proteome</keyword>
<gene>
    <name evidence="3" type="ORF">NA23_03615</name>
</gene>
<dbReference type="PIRSF" id="PIRSF005243">
    <property type="entry name" value="ROO"/>
    <property type="match status" value="1"/>
</dbReference>
<reference evidence="3 4" key="1">
    <citation type="journal article" date="2015" name="Stand. Genomic Sci.">
        <title>Genome sequence of a native-feather degrading extremely thermophilic Eubacterium, Fervidobacterium islandicum AW-1.</title>
        <authorList>
            <person name="Lee Y.J."/>
            <person name="Jeong H."/>
            <person name="Park G.S."/>
            <person name="Kwak Y."/>
            <person name="Lee S.J."/>
            <person name="Lee S.J."/>
            <person name="Park M.K."/>
            <person name="Kim J.Y."/>
            <person name="Kang H.K."/>
            <person name="Shin J.H."/>
            <person name="Lee D.W."/>
        </authorList>
    </citation>
    <scope>NUCLEOTIDE SEQUENCE [LARGE SCALE GENOMIC DNA]</scope>
    <source>
        <strain evidence="3 4">AW-1</strain>
    </source>
</reference>
<dbReference type="PROSITE" id="PS50902">
    <property type="entry name" value="FLAVODOXIN_LIKE"/>
    <property type="match status" value="1"/>
</dbReference>
<dbReference type="AlphaFoldDB" id="A0AAI8CLA4"/>
<feature type="domain" description="Flavodoxin-like" evidence="2">
    <location>
        <begin position="252"/>
        <end position="391"/>
    </location>
</feature>
<name>A0AAI8CLA4_FERIS</name>
<accession>A0AAI8CLA4</accession>
<dbReference type="GO" id="GO:0010181">
    <property type="term" value="F:FMN binding"/>
    <property type="evidence" value="ECO:0007669"/>
    <property type="project" value="InterPro"/>
</dbReference>
<evidence type="ECO:0000313" key="3">
    <source>
        <dbReference type="EMBL" id="AMW32467.1"/>
    </source>
</evidence>
<evidence type="ECO:0000259" key="2">
    <source>
        <dbReference type="PROSITE" id="PS50902"/>
    </source>
</evidence>
<dbReference type="InterPro" id="IPR001279">
    <property type="entry name" value="Metallo-B-lactamas"/>
</dbReference>
<dbReference type="InterPro" id="IPR016440">
    <property type="entry name" value="Rubredoxin-O_OxRdtase"/>
</dbReference>
<dbReference type="SUPFAM" id="SSF56281">
    <property type="entry name" value="Metallo-hydrolase/oxidoreductase"/>
    <property type="match status" value="1"/>
</dbReference>
<evidence type="ECO:0000313" key="4">
    <source>
        <dbReference type="Proteomes" id="UP000093740"/>
    </source>
</evidence>
<sequence length="397" mass="45316">MEIVAKIVDGVYYVGVNDRDTHLFENIWPLTKGVSYNSYLVVDEKTALIDTVKVSKMKEYIEKIAQILDGKPLDYLIINHMEPDHSGAISSIVHAFPNVKIVGNKKTFEFIKAMYHLEANFHEVKEGDEINLGSRTLKFYMTPMVHWPETMMTYELKDKILFSGDAFGGFGSLDGGIFDDEVDVDYFENEIRRYYSNIVGKFGPMVQKALQKLSGLEIKIVCSTHGPVWRTDPNHIISAYDRWSKYEYEEGVVIAYGTMYGSTEKMADYIARVLAEEGVKNIRVMNTSTTHESFIINEIWRFKGVILGTCTYNNWIFPPMENLVINLSHKGLPNRVFGVFGTYGWSGGGVKGLVEYIQKNKWELVGEPVEVQFTPKEEDFNRLRKLAIEMAKAVKKA</sequence>
<dbReference type="GO" id="GO:0009055">
    <property type="term" value="F:electron transfer activity"/>
    <property type="evidence" value="ECO:0007669"/>
    <property type="project" value="InterPro"/>
</dbReference>
<dbReference type="RefSeq" id="WP_033191068.1">
    <property type="nucleotide sequence ID" value="NZ_CP014334.2"/>
</dbReference>
<comment type="similarity">
    <text evidence="1">In the N-terminal section; belongs to the zinc metallo-hydrolase group 3 family.</text>
</comment>
<dbReference type="Pfam" id="PF00258">
    <property type="entry name" value="Flavodoxin_1"/>
    <property type="match status" value="1"/>
</dbReference>
<organism evidence="3 4">
    <name type="scientific">Fervidobacterium islandicum</name>
    <dbReference type="NCBI Taxonomy" id="2423"/>
    <lineage>
        <taxon>Bacteria</taxon>
        <taxon>Thermotogati</taxon>
        <taxon>Thermotogota</taxon>
        <taxon>Thermotogae</taxon>
        <taxon>Thermotogales</taxon>
        <taxon>Fervidobacteriaceae</taxon>
        <taxon>Fervidobacterium</taxon>
    </lineage>
</organism>
<dbReference type="InterPro" id="IPR029039">
    <property type="entry name" value="Flavoprotein-like_sf"/>
</dbReference>
<dbReference type="GO" id="GO:0016491">
    <property type="term" value="F:oxidoreductase activity"/>
    <property type="evidence" value="ECO:0007669"/>
    <property type="project" value="InterPro"/>
</dbReference>
<dbReference type="KEGG" id="fia:NA23_03615"/>
<dbReference type="Proteomes" id="UP000093740">
    <property type="component" value="Chromosome"/>
</dbReference>
<dbReference type="PANTHER" id="PTHR43717">
    <property type="entry name" value="ANAEROBIC NITRIC OXIDE REDUCTASE FLAVORUBREDOXIN"/>
    <property type="match status" value="1"/>
</dbReference>
<dbReference type="GO" id="GO:0046872">
    <property type="term" value="F:metal ion binding"/>
    <property type="evidence" value="ECO:0007669"/>
    <property type="project" value="InterPro"/>
</dbReference>
<dbReference type="EMBL" id="CP014334">
    <property type="protein sequence ID" value="AMW32467.1"/>
    <property type="molecule type" value="Genomic_DNA"/>
</dbReference>
<proteinExistence type="inferred from homology"/>
<dbReference type="InterPro" id="IPR036866">
    <property type="entry name" value="RibonucZ/Hydroxyglut_hydro"/>
</dbReference>
<dbReference type="Gene3D" id="3.60.15.10">
    <property type="entry name" value="Ribonuclease Z/Hydroxyacylglutathione hydrolase-like"/>
    <property type="match status" value="1"/>
</dbReference>
<dbReference type="PANTHER" id="PTHR43717:SF1">
    <property type="entry name" value="ANAEROBIC NITRIC OXIDE REDUCTASE FLAVORUBREDOXIN"/>
    <property type="match status" value="1"/>
</dbReference>
<dbReference type="InterPro" id="IPR008254">
    <property type="entry name" value="Flavodoxin/NO_synth"/>
</dbReference>
<dbReference type="Gene3D" id="3.40.50.360">
    <property type="match status" value="1"/>
</dbReference>